<evidence type="ECO:0000256" key="1">
    <source>
        <dbReference type="SAM" id="MobiDB-lite"/>
    </source>
</evidence>
<dbReference type="RefSeq" id="XP_015657182.1">
    <property type="nucleotide sequence ID" value="XM_015804048.1"/>
</dbReference>
<sequence>MRAARPHDAAASAATTATSPPHRGRAASATLPRTVVRLAPDFRPTKTRSNLTKRSEGRYNEPYAAIVEQEDDVSVLCVQLTAQRQVLVRHMPEREWQRIVRHGEEVYPGQEGESSQHLVAPPEMSTLPRSFHVEMQAASASNMNHRDSLTIAAATAEPAVFDYFIAPESRVGIIDAGHRPSAFAYLRLHARYKTSELQRIAREDCRATLAVERRSVFLRQYQRDMQCRLAGIALYTVGKELPEQFVQTFFMLVENAQAMRRYQARMAANNSRTPVPHSSNGSRRGASSNGRDGRYLFTLDQGCTNGGERMPFAGQAPADGFVVVTFGQTRDAFHATWRPGSDAGRFAWMEEDDDDAKPFVPYDYGSAAYLPRPAESNLTIAEESGDVDVGRCPSPPLPRFPDGKALLKGSGVASNEQTPLRRPSRSPSSSPPRTAQTCEKRNTCKRLRSRFGSVNARTNQSCTPSSLRLPLSLHKGGEGTAGGRVLVPAQASVQVA</sequence>
<organism evidence="2 3">
    <name type="scientific">Leptomonas pyrrhocoris</name>
    <name type="common">Firebug parasite</name>
    <dbReference type="NCBI Taxonomy" id="157538"/>
    <lineage>
        <taxon>Eukaryota</taxon>
        <taxon>Discoba</taxon>
        <taxon>Euglenozoa</taxon>
        <taxon>Kinetoplastea</taxon>
        <taxon>Metakinetoplastina</taxon>
        <taxon>Trypanosomatida</taxon>
        <taxon>Trypanosomatidae</taxon>
        <taxon>Leishmaniinae</taxon>
        <taxon>Leptomonas</taxon>
    </lineage>
</organism>
<dbReference type="VEuPathDB" id="TriTrypDB:LpyrH10_12_0410"/>
<dbReference type="EMBL" id="LGTL01000012">
    <property type="protein sequence ID" value="KPA78743.1"/>
    <property type="molecule type" value="Genomic_DNA"/>
</dbReference>
<dbReference type="OrthoDB" id="259880at2759"/>
<dbReference type="AlphaFoldDB" id="A0A0M9FYS9"/>
<dbReference type="GeneID" id="26906153"/>
<feature type="region of interest" description="Disordered" evidence="1">
    <location>
        <begin position="384"/>
        <end position="440"/>
    </location>
</feature>
<accession>A0A0M9FYS9</accession>
<feature type="compositionally biased region" description="Low complexity" evidence="1">
    <location>
        <begin position="9"/>
        <end position="21"/>
    </location>
</feature>
<comment type="caution">
    <text evidence="2">The sequence shown here is derived from an EMBL/GenBank/DDBJ whole genome shotgun (WGS) entry which is preliminary data.</text>
</comment>
<feature type="region of interest" description="Disordered" evidence="1">
    <location>
        <begin position="1"/>
        <end position="29"/>
    </location>
</feature>
<dbReference type="Proteomes" id="UP000037923">
    <property type="component" value="Unassembled WGS sequence"/>
</dbReference>
<protein>
    <submittedName>
        <fullName evidence="2">Uncharacterized protein</fullName>
    </submittedName>
</protein>
<feature type="compositionally biased region" description="Low complexity" evidence="1">
    <location>
        <begin position="278"/>
        <end position="290"/>
    </location>
</feature>
<gene>
    <name evidence="2" type="ORF">ABB37_05863</name>
</gene>
<dbReference type="OMA" id="QYQRDMQ"/>
<keyword evidence="3" id="KW-1185">Reference proteome</keyword>
<feature type="region of interest" description="Disordered" evidence="1">
    <location>
        <begin position="268"/>
        <end position="293"/>
    </location>
</feature>
<name>A0A0M9FYS9_LEPPY</name>
<reference evidence="2 3" key="1">
    <citation type="submission" date="2015-07" db="EMBL/GenBank/DDBJ databases">
        <title>High-quality genome of monoxenous trypanosomatid Leptomonas pyrrhocoris.</title>
        <authorList>
            <person name="Flegontov P."/>
            <person name="Butenko A."/>
            <person name="Firsov S."/>
            <person name="Vlcek C."/>
            <person name="Logacheva M.D."/>
            <person name="Field M."/>
            <person name="Filatov D."/>
            <person name="Flegontova O."/>
            <person name="Gerasimov E."/>
            <person name="Jackson A.P."/>
            <person name="Kelly S."/>
            <person name="Opperdoes F."/>
            <person name="O'Reilly A."/>
            <person name="Votypka J."/>
            <person name="Yurchenko V."/>
            <person name="Lukes J."/>
        </authorList>
    </citation>
    <scope>NUCLEOTIDE SEQUENCE [LARGE SCALE GENOMIC DNA]</scope>
    <source>
        <strain evidence="2">H10</strain>
    </source>
</reference>
<evidence type="ECO:0000313" key="3">
    <source>
        <dbReference type="Proteomes" id="UP000037923"/>
    </source>
</evidence>
<evidence type="ECO:0000313" key="2">
    <source>
        <dbReference type="EMBL" id="KPA78743.1"/>
    </source>
</evidence>
<proteinExistence type="predicted"/>